<name>A0A8J4U6H8_CLAMG</name>
<keyword evidence="2" id="KW-1185">Reference proteome</keyword>
<evidence type="ECO:0000313" key="2">
    <source>
        <dbReference type="Proteomes" id="UP000727407"/>
    </source>
</evidence>
<gene>
    <name evidence="1" type="ORF">DAT39_004399</name>
</gene>
<reference evidence="1" key="1">
    <citation type="submission" date="2020-07" db="EMBL/GenBank/DDBJ databases">
        <title>Clarias magur genome sequencing, assembly and annotation.</title>
        <authorList>
            <person name="Kushwaha B."/>
            <person name="Kumar R."/>
            <person name="Das P."/>
            <person name="Joshi C.G."/>
            <person name="Kumar D."/>
            <person name="Nagpure N.S."/>
            <person name="Pandey M."/>
            <person name="Agarwal S."/>
            <person name="Srivastava S."/>
            <person name="Singh M."/>
            <person name="Sahoo L."/>
            <person name="Jayasankar P."/>
            <person name="Meher P.K."/>
            <person name="Koringa P.G."/>
            <person name="Iquebal M.A."/>
            <person name="Das S.P."/>
            <person name="Bit A."/>
            <person name="Patnaik S."/>
            <person name="Patel N."/>
            <person name="Shah T.M."/>
            <person name="Hinsu A."/>
            <person name="Jena J.K."/>
        </authorList>
    </citation>
    <scope>NUCLEOTIDE SEQUENCE</scope>
    <source>
        <strain evidence="1">CIFAMagur01</strain>
        <tissue evidence="1">Testis</tissue>
    </source>
</reference>
<accession>A0A8J4U6H8</accession>
<sequence length="53" mass="5689">MTPACAILHPYACSRTHFSVLGLVRVSVLGSRAHALSSLKAAEQLVLPRTTRT</sequence>
<dbReference type="EMBL" id="QNUK01000039">
    <property type="protein sequence ID" value="KAF5905884.1"/>
    <property type="molecule type" value="Genomic_DNA"/>
</dbReference>
<proteinExistence type="predicted"/>
<comment type="caution">
    <text evidence="1">The sequence shown here is derived from an EMBL/GenBank/DDBJ whole genome shotgun (WGS) entry which is preliminary data.</text>
</comment>
<dbReference type="AlphaFoldDB" id="A0A8J4U6H8"/>
<dbReference type="Proteomes" id="UP000727407">
    <property type="component" value="Unassembled WGS sequence"/>
</dbReference>
<organism evidence="1 2">
    <name type="scientific">Clarias magur</name>
    <name type="common">Asian catfish</name>
    <name type="synonym">Macropteronotus magur</name>
    <dbReference type="NCBI Taxonomy" id="1594786"/>
    <lineage>
        <taxon>Eukaryota</taxon>
        <taxon>Metazoa</taxon>
        <taxon>Chordata</taxon>
        <taxon>Craniata</taxon>
        <taxon>Vertebrata</taxon>
        <taxon>Euteleostomi</taxon>
        <taxon>Actinopterygii</taxon>
        <taxon>Neopterygii</taxon>
        <taxon>Teleostei</taxon>
        <taxon>Ostariophysi</taxon>
        <taxon>Siluriformes</taxon>
        <taxon>Clariidae</taxon>
        <taxon>Clarias</taxon>
    </lineage>
</organism>
<evidence type="ECO:0000313" key="1">
    <source>
        <dbReference type="EMBL" id="KAF5905884.1"/>
    </source>
</evidence>
<feature type="non-terminal residue" evidence="1">
    <location>
        <position position="53"/>
    </location>
</feature>
<protein>
    <submittedName>
        <fullName evidence="1">Uncharacterized protein</fullName>
    </submittedName>
</protein>